<dbReference type="Proteomes" id="UP001497744">
    <property type="component" value="Unassembled WGS sequence"/>
</dbReference>
<dbReference type="EMBL" id="BPLF01000002">
    <property type="protein sequence ID" value="GIX62643.1"/>
    <property type="molecule type" value="Genomic_DNA"/>
</dbReference>
<evidence type="ECO:0000313" key="1">
    <source>
        <dbReference type="EMBL" id="GIX62643.1"/>
    </source>
</evidence>
<dbReference type="GeneID" id="94194124"/>
<name>A0AAV4LS88_BABCB</name>
<proteinExistence type="predicted"/>
<gene>
    <name evidence="1" type="ORF">BcabD6B2_20780</name>
</gene>
<reference evidence="1 2" key="1">
    <citation type="submission" date="2021-06" db="EMBL/GenBank/DDBJ databases">
        <title>Genome sequence of Babesia caballi.</title>
        <authorList>
            <person name="Yamagishi J."/>
            <person name="Kidaka T."/>
            <person name="Ochi A."/>
        </authorList>
    </citation>
    <scope>NUCLEOTIDE SEQUENCE [LARGE SCALE GENOMIC DNA]</scope>
    <source>
        <strain evidence="1">USDA-D6B2</strain>
    </source>
</reference>
<comment type="caution">
    <text evidence="1">The sequence shown here is derived from an EMBL/GenBank/DDBJ whole genome shotgun (WGS) entry which is preliminary data.</text>
</comment>
<dbReference type="RefSeq" id="XP_067714712.1">
    <property type="nucleotide sequence ID" value="XM_067858611.1"/>
</dbReference>
<sequence length="250" mass="27798">MCSDEDPRANVRVIVKDANLQVVDVIEGYCRKPVDVAMVTFNDEGQVTLLRSDEAWRQATISVSLEHLDPSSWHVPFITIVYLSQAADAVAISQRWATISARQLRAQPSQQEVPQVVPFEQVQHAYGPVSRQVRGPHLQPPHSAQENSKPRELLLPIPVFLFLRGGLGLFEDREVQLPLPELKGDVLRDAPIRAGDAKQVVRRHSVIHPRFNTPVDSTGALADCAAIAVEQTGYQLRRPDSVQERTEGNA</sequence>
<accession>A0AAV4LS88</accession>
<keyword evidence="2" id="KW-1185">Reference proteome</keyword>
<protein>
    <submittedName>
        <fullName evidence="1">ABC transporter</fullName>
    </submittedName>
</protein>
<organism evidence="1 2">
    <name type="scientific">Babesia caballi</name>
    <dbReference type="NCBI Taxonomy" id="5871"/>
    <lineage>
        <taxon>Eukaryota</taxon>
        <taxon>Sar</taxon>
        <taxon>Alveolata</taxon>
        <taxon>Apicomplexa</taxon>
        <taxon>Aconoidasida</taxon>
        <taxon>Piroplasmida</taxon>
        <taxon>Babesiidae</taxon>
        <taxon>Babesia</taxon>
    </lineage>
</organism>
<dbReference type="AlphaFoldDB" id="A0AAV4LS88"/>
<evidence type="ECO:0000313" key="2">
    <source>
        <dbReference type="Proteomes" id="UP001497744"/>
    </source>
</evidence>